<protein>
    <submittedName>
        <fullName evidence="7">Putative sodium-dependent transporter</fullName>
    </submittedName>
</protein>
<dbReference type="CDD" id="cd10336">
    <property type="entry name" value="SLC6sbd_Tyt1-Like"/>
    <property type="match status" value="1"/>
</dbReference>
<evidence type="ECO:0000256" key="1">
    <source>
        <dbReference type="ARBA" id="ARBA00004141"/>
    </source>
</evidence>
<feature type="transmembrane region" description="Helical" evidence="6">
    <location>
        <begin position="407"/>
        <end position="426"/>
    </location>
</feature>
<comment type="caution">
    <text evidence="7">The sequence shown here is derived from an EMBL/GenBank/DDBJ whole genome shotgun (WGS) entry which is preliminary data.</text>
</comment>
<dbReference type="GO" id="GO:0016020">
    <property type="term" value="C:membrane"/>
    <property type="evidence" value="ECO:0007669"/>
    <property type="project" value="UniProtKB-SubCell"/>
</dbReference>
<feature type="transmembrane region" description="Helical" evidence="6">
    <location>
        <begin position="36"/>
        <end position="61"/>
    </location>
</feature>
<dbReference type="Pfam" id="PF00209">
    <property type="entry name" value="SNF"/>
    <property type="match status" value="2"/>
</dbReference>
<dbReference type="SUPFAM" id="SSF161070">
    <property type="entry name" value="SNF-like"/>
    <property type="match status" value="1"/>
</dbReference>
<feature type="transmembrane region" description="Helical" evidence="6">
    <location>
        <begin position="130"/>
        <end position="148"/>
    </location>
</feature>
<feature type="transmembrane region" description="Helical" evidence="6">
    <location>
        <begin position="366"/>
        <end position="386"/>
    </location>
</feature>
<dbReference type="PANTHER" id="PTHR42948:SF1">
    <property type="entry name" value="TRANSPORTER"/>
    <property type="match status" value="1"/>
</dbReference>
<keyword evidence="3 6" id="KW-0812">Transmembrane</keyword>
<accession>A0A0W8F7X8</accession>
<feature type="transmembrane region" description="Helical" evidence="6">
    <location>
        <begin position="155"/>
        <end position="180"/>
    </location>
</feature>
<dbReference type="EMBL" id="LNQE01001471">
    <property type="protein sequence ID" value="KUG16965.1"/>
    <property type="molecule type" value="Genomic_DNA"/>
</dbReference>
<feature type="transmembrane region" description="Helical" evidence="6">
    <location>
        <begin position="282"/>
        <end position="306"/>
    </location>
</feature>
<dbReference type="AlphaFoldDB" id="A0A0W8F7X8"/>
<evidence type="ECO:0000256" key="2">
    <source>
        <dbReference type="ARBA" id="ARBA00022448"/>
    </source>
</evidence>
<evidence type="ECO:0000256" key="3">
    <source>
        <dbReference type="ARBA" id="ARBA00022692"/>
    </source>
</evidence>
<feature type="transmembrane region" description="Helical" evidence="6">
    <location>
        <begin position="327"/>
        <end position="346"/>
    </location>
</feature>
<evidence type="ECO:0000256" key="4">
    <source>
        <dbReference type="ARBA" id="ARBA00022989"/>
    </source>
</evidence>
<evidence type="ECO:0000256" key="5">
    <source>
        <dbReference type="ARBA" id="ARBA00023136"/>
    </source>
</evidence>
<feature type="transmembrane region" description="Helical" evidence="6">
    <location>
        <begin position="82"/>
        <end position="110"/>
    </location>
</feature>
<keyword evidence="5 6" id="KW-0472">Membrane</keyword>
<feature type="transmembrane region" description="Helical" evidence="6">
    <location>
        <begin position="200"/>
        <end position="225"/>
    </location>
</feature>
<feature type="transmembrane region" description="Helical" evidence="6">
    <location>
        <begin position="237"/>
        <end position="262"/>
    </location>
</feature>
<dbReference type="PRINTS" id="PR00176">
    <property type="entry name" value="NANEUSMPORT"/>
</dbReference>
<proteinExistence type="predicted"/>
<keyword evidence="4 6" id="KW-1133">Transmembrane helix</keyword>
<evidence type="ECO:0000256" key="6">
    <source>
        <dbReference type="SAM" id="Phobius"/>
    </source>
</evidence>
<dbReference type="InterPro" id="IPR000175">
    <property type="entry name" value="Na/ntran_symport"/>
</dbReference>
<dbReference type="PANTHER" id="PTHR42948">
    <property type="entry name" value="TRANSPORTER"/>
    <property type="match status" value="1"/>
</dbReference>
<dbReference type="PROSITE" id="PS50267">
    <property type="entry name" value="NA_NEUROTRAN_SYMP_3"/>
    <property type="match status" value="1"/>
</dbReference>
<reference evidence="7" key="1">
    <citation type="journal article" date="2015" name="Proc. Natl. Acad. Sci. U.S.A.">
        <title>Networks of energetic and metabolic interactions define dynamics in microbial communities.</title>
        <authorList>
            <person name="Embree M."/>
            <person name="Liu J.K."/>
            <person name="Al-Bassam M.M."/>
            <person name="Zengler K."/>
        </authorList>
    </citation>
    <scope>NUCLEOTIDE SEQUENCE</scope>
</reference>
<dbReference type="InterPro" id="IPR037272">
    <property type="entry name" value="SNS_sf"/>
</dbReference>
<dbReference type="InterPro" id="IPR047218">
    <property type="entry name" value="YocR/YhdH-like"/>
</dbReference>
<evidence type="ECO:0000313" key="7">
    <source>
        <dbReference type="EMBL" id="KUG16965.1"/>
    </source>
</evidence>
<gene>
    <name evidence="7" type="ORF">ASZ90_013328</name>
</gene>
<sequence length="428" mass="46466">MERWSSRLVFVLAAIGSAVGIGNIWRFPMVVGQNGGGAYLIPYFLAVVCLAVPLMILEMAVGRHWRRNLVASFGRAGKRFEIVGWLICLIVLLILSYYLVIMGWTLAYLLFSLLGSTVTFSSFTSSLEPLAYFLISVLATGLIVSLGVNMGIERIVSIMIPFAFLILVALVLFCVSLPGFHPGMDFFIQPDYSMLRRPDVWSAAIGQAFFSLSVGMGILITYGAYLEDDMDIPQSALIITFSDLLAAMLAGIAIFSLVFTFGLEPAAGAELAFTTLPRAFELMPYGQIFSVAFFALLFSAALTSSISMMEMNVAAIMGQTGASRKRASIFLMILLAAAGTPSALSYSSLDLSLYGSRILNLMDVTVGTIGLPIAALLVAITFRWLIDDDVLAGQVHLSERWLRTLSILTKYVIPAALLLITAAMIMEL</sequence>
<comment type="subcellular location">
    <subcellularLocation>
        <location evidence="1">Membrane</location>
        <topology evidence="1">Multi-pass membrane protein</topology>
    </subcellularLocation>
</comment>
<dbReference type="NCBIfam" id="NF037979">
    <property type="entry name" value="Na_transp"/>
    <property type="match status" value="1"/>
</dbReference>
<organism evidence="7">
    <name type="scientific">hydrocarbon metagenome</name>
    <dbReference type="NCBI Taxonomy" id="938273"/>
    <lineage>
        <taxon>unclassified sequences</taxon>
        <taxon>metagenomes</taxon>
        <taxon>ecological metagenomes</taxon>
    </lineage>
</organism>
<name>A0A0W8F7X8_9ZZZZ</name>
<keyword evidence="2" id="KW-0813">Transport</keyword>